<accession>A0ABX0DY51</accession>
<protein>
    <submittedName>
        <fullName evidence="2">Beta-lactamase family protein</fullName>
    </submittedName>
</protein>
<keyword evidence="3" id="KW-1185">Reference proteome</keyword>
<dbReference type="Gene3D" id="3.40.710.10">
    <property type="entry name" value="DD-peptidase/beta-lactamase superfamily"/>
    <property type="match status" value="1"/>
</dbReference>
<gene>
    <name evidence="2" type="ORF">G6048_33800</name>
</gene>
<evidence type="ECO:0000313" key="3">
    <source>
        <dbReference type="Proteomes" id="UP001518140"/>
    </source>
</evidence>
<dbReference type="SUPFAM" id="SSF56601">
    <property type="entry name" value="beta-lactamase/transpeptidase-like"/>
    <property type="match status" value="1"/>
</dbReference>
<reference evidence="2 3" key="1">
    <citation type="submission" date="2020-02" db="EMBL/GenBank/DDBJ databases">
        <title>Whole-genome analyses of novel actinobacteria.</title>
        <authorList>
            <person name="Sahin N."/>
            <person name="Tokatli A."/>
        </authorList>
    </citation>
    <scope>NUCLEOTIDE SEQUENCE [LARGE SCALE GENOMIC DNA]</scope>
    <source>
        <strain evidence="2 3">YC419</strain>
    </source>
</reference>
<dbReference type="Pfam" id="PF00144">
    <property type="entry name" value="Beta-lactamase"/>
    <property type="match status" value="1"/>
</dbReference>
<evidence type="ECO:0000259" key="1">
    <source>
        <dbReference type="Pfam" id="PF00144"/>
    </source>
</evidence>
<proteinExistence type="predicted"/>
<name>A0ABX0DY51_9ACTN</name>
<dbReference type="Proteomes" id="UP001518140">
    <property type="component" value="Unassembled WGS sequence"/>
</dbReference>
<dbReference type="EMBL" id="JAAKZX010000148">
    <property type="protein sequence ID" value="NGO46885.1"/>
    <property type="molecule type" value="Genomic_DNA"/>
</dbReference>
<dbReference type="RefSeq" id="WP_165343412.1">
    <property type="nucleotide sequence ID" value="NZ_JAAKZX010000148.1"/>
</dbReference>
<dbReference type="InterPro" id="IPR012338">
    <property type="entry name" value="Beta-lactam/transpept-like"/>
</dbReference>
<dbReference type="InterPro" id="IPR001466">
    <property type="entry name" value="Beta-lactam-related"/>
</dbReference>
<evidence type="ECO:0000313" key="2">
    <source>
        <dbReference type="EMBL" id="NGO46885.1"/>
    </source>
</evidence>
<comment type="caution">
    <text evidence="2">The sequence shown here is derived from an EMBL/GenBank/DDBJ whole genome shotgun (WGS) entry which is preliminary data.</text>
</comment>
<sequence>MRRCVGRVLDSTTDDMNTFLRALMNGRLLPAEQLAQMRTTVPAPDELGDKTRYGLGIAWRPVKGCPKGVWHHGGTSFGTVSESAVTPDGKVSAAAAVFTTRFGDEKRFIEQAKTTIKLIDGAVCGRPGQ</sequence>
<organism evidence="2 3">
    <name type="scientific">Streptomyces ureilyticus</name>
    <dbReference type="NCBI Taxonomy" id="1775131"/>
    <lineage>
        <taxon>Bacteria</taxon>
        <taxon>Bacillati</taxon>
        <taxon>Actinomycetota</taxon>
        <taxon>Actinomycetes</taxon>
        <taxon>Kitasatosporales</taxon>
        <taxon>Streptomycetaceae</taxon>
        <taxon>Streptomyces</taxon>
    </lineage>
</organism>
<feature type="domain" description="Beta-lactamase-related" evidence="1">
    <location>
        <begin position="11"/>
        <end position="110"/>
    </location>
</feature>